<keyword evidence="3 5" id="KW-0732">Signal</keyword>
<dbReference type="InterPro" id="IPR008966">
    <property type="entry name" value="Adhesion_dom_sf"/>
</dbReference>
<gene>
    <name evidence="7" type="ORF">ISN74_15540</name>
</gene>
<dbReference type="EMBL" id="CP064030">
    <property type="protein sequence ID" value="QRN52845.1"/>
    <property type="molecule type" value="Genomic_DNA"/>
</dbReference>
<proteinExistence type="inferred from homology"/>
<comment type="similarity">
    <text evidence="2">Belongs to the fimbrial protein family.</text>
</comment>
<evidence type="ECO:0000259" key="6">
    <source>
        <dbReference type="Pfam" id="PF00419"/>
    </source>
</evidence>
<evidence type="ECO:0000256" key="1">
    <source>
        <dbReference type="ARBA" id="ARBA00004561"/>
    </source>
</evidence>
<feature type="signal peptide" evidence="5">
    <location>
        <begin position="1"/>
        <end position="24"/>
    </location>
</feature>
<evidence type="ECO:0000256" key="3">
    <source>
        <dbReference type="ARBA" id="ARBA00022729"/>
    </source>
</evidence>
<evidence type="ECO:0000256" key="4">
    <source>
        <dbReference type="ARBA" id="ARBA00023263"/>
    </source>
</evidence>
<evidence type="ECO:0000313" key="8">
    <source>
        <dbReference type="Proteomes" id="UP000663181"/>
    </source>
</evidence>
<name>A0ABX7GRF9_9GAMM</name>
<comment type="subcellular location">
    <subcellularLocation>
        <location evidence="1">Fimbrium</location>
    </subcellularLocation>
</comment>
<evidence type="ECO:0000313" key="7">
    <source>
        <dbReference type="EMBL" id="QRN52845.1"/>
    </source>
</evidence>
<feature type="domain" description="Fimbrial-type adhesion" evidence="6">
    <location>
        <begin position="32"/>
        <end position="190"/>
    </location>
</feature>
<protein>
    <submittedName>
        <fullName evidence="7">Type 1 fimbrial protein</fullName>
    </submittedName>
</protein>
<dbReference type="PANTHER" id="PTHR33420:SF3">
    <property type="entry name" value="FIMBRIAL SUBUNIT ELFA"/>
    <property type="match status" value="1"/>
</dbReference>
<dbReference type="Gene3D" id="2.60.40.1090">
    <property type="entry name" value="Fimbrial-type adhesion domain"/>
    <property type="match status" value="1"/>
</dbReference>
<dbReference type="Pfam" id="PF00419">
    <property type="entry name" value="Fimbrial"/>
    <property type="match status" value="1"/>
</dbReference>
<sequence length="191" mass="18588">MKHIKLASALVVAMGIAATGVASAAASTGGTITFTGAVTDQTCTVTGGAGTNGGTGNFTVALDPVPATALAAATDTAGNKPFQVIIGGPGQSTCQDGKVATMSFVPSSPQIDPATGALVNALSGQATNTEVQVLDGTGTAIALNDPSNAVQSPAIANNTATIDFQAQYLAVNGGATAGLVSTDVLYQVVYN</sequence>
<feature type="chain" id="PRO_5046562753" evidence="5">
    <location>
        <begin position="25"/>
        <end position="191"/>
    </location>
</feature>
<dbReference type="RefSeq" id="WP_188800080.1">
    <property type="nucleotide sequence ID" value="NZ_BMIZ01000002.1"/>
</dbReference>
<dbReference type="SUPFAM" id="SSF49401">
    <property type="entry name" value="Bacterial adhesins"/>
    <property type="match status" value="1"/>
</dbReference>
<evidence type="ECO:0000256" key="5">
    <source>
        <dbReference type="SAM" id="SignalP"/>
    </source>
</evidence>
<dbReference type="PANTHER" id="PTHR33420">
    <property type="entry name" value="FIMBRIAL SUBUNIT ELFA-RELATED"/>
    <property type="match status" value="1"/>
</dbReference>
<accession>A0ABX7GRF9</accession>
<dbReference type="InterPro" id="IPR036937">
    <property type="entry name" value="Adhesion_dom_fimbrial_sf"/>
</dbReference>
<keyword evidence="8" id="KW-1185">Reference proteome</keyword>
<reference evidence="7 8" key="1">
    <citation type="submission" date="2020-10" db="EMBL/GenBank/DDBJ databases">
        <title>Phylogeny of dyella-like bacteria.</title>
        <authorList>
            <person name="Fu J."/>
        </authorList>
    </citation>
    <scope>NUCLEOTIDE SEQUENCE [LARGE SCALE GENOMIC DNA]</scope>
    <source>
        <strain evidence="7 8">DHOB09</strain>
    </source>
</reference>
<dbReference type="InterPro" id="IPR000259">
    <property type="entry name" value="Adhesion_dom_fimbrial"/>
</dbReference>
<dbReference type="Proteomes" id="UP000663181">
    <property type="component" value="Chromosome"/>
</dbReference>
<keyword evidence="4" id="KW-0281">Fimbrium</keyword>
<dbReference type="InterPro" id="IPR050263">
    <property type="entry name" value="Bact_Fimbrial_Adh_Pro"/>
</dbReference>
<evidence type="ECO:0000256" key="2">
    <source>
        <dbReference type="ARBA" id="ARBA00006671"/>
    </source>
</evidence>
<organism evidence="7 8">
    <name type="scientific">Dyella caseinilytica</name>
    <dbReference type="NCBI Taxonomy" id="1849581"/>
    <lineage>
        <taxon>Bacteria</taxon>
        <taxon>Pseudomonadati</taxon>
        <taxon>Pseudomonadota</taxon>
        <taxon>Gammaproteobacteria</taxon>
        <taxon>Lysobacterales</taxon>
        <taxon>Rhodanobacteraceae</taxon>
        <taxon>Dyella</taxon>
    </lineage>
</organism>